<keyword evidence="1" id="KW-1185">Reference proteome</keyword>
<dbReference type="OrthoDB" id="1045822at2759"/>
<accession>A0A1L8FN95</accession>
<dbReference type="OMA" id="PGVQAHI"/>
<evidence type="ECO:0000313" key="1">
    <source>
        <dbReference type="Proteomes" id="UP000186698"/>
    </source>
</evidence>
<reference evidence="2" key="1">
    <citation type="submission" date="2022-04" db="UniProtKB">
        <authorList>
            <consortium name="RefSeq"/>
        </authorList>
    </citation>
    <scope>IDENTIFICATION</scope>
    <source>
        <strain evidence="2 3">J_2021</strain>
        <tissue evidence="2 3">Erythrocytes</tissue>
    </source>
</reference>
<dbReference type="Proteomes" id="UP000186698">
    <property type="component" value="Chromosome 7L"/>
</dbReference>
<dbReference type="GeneID" id="734618"/>
<dbReference type="AlphaFoldDB" id="A0A1L8FN95"/>
<name>A0A1L8FN95_XENLA</name>
<evidence type="ECO:0000313" key="3">
    <source>
        <dbReference type="RefSeq" id="XP_041424516.1"/>
    </source>
</evidence>
<dbReference type="RefSeq" id="XP_041424516.1">
    <property type="nucleotide sequence ID" value="XM_041568582.1"/>
</dbReference>
<gene>
    <name evidence="2 3" type="primary">MGC115706</name>
</gene>
<organism evidence="2">
    <name type="scientific">Xenopus laevis</name>
    <name type="common">African clawed frog</name>
    <dbReference type="NCBI Taxonomy" id="8355"/>
    <lineage>
        <taxon>Eukaryota</taxon>
        <taxon>Metazoa</taxon>
        <taxon>Chordata</taxon>
        <taxon>Craniata</taxon>
        <taxon>Vertebrata</taxon>
        <taxon>Euteleostomi</taxon>
        <taxon>Amphibia</taxon>
        <taxon>Batrachia</taxon>
        <taxon>Anura</taxon>
        <taxon>Pipoidea</taxon>
        <taxon>Pipidae</taxon>
        <taxon>Xenopodinae</taxon>
        <taxon>Xenopus</taxon>
        <taxon>Xenopus</taxon>
    </lineage>
</organism>
<dbReference type="RefSeq" id="XP_018080113.1">
    <property type="nucleotide sequence ID" value="XM_018224624.2"/>
</dbReference>
<protein>
    <submittedName>
        <fullName evidence="2 3">Uncharacterized protein LOC734618 isoform X1</fullName>
    </submittedName>
</protein>
<sequence length="407" mass="44187">MATKLIQEPPYMPMQVPDQENISTQSCISMQIPTYGPASLPSSEPATMSMPEIVCMPTQGPITLPMEGPDSLSSELPASVPMQVPVSKLTPMPTFMPLQTQTNGDEQMLKSVPEPVSGQLSTDLIQTPPSLSIQLPCQVTTYMSTPTSSKILAEMPTSKNVNTIMQVPVPTNIPSSEPHQVSTSPSPSLPCQETTSMIVEPLPSVQLQVPAEEPTSSSMCVPSQVPVPSQTHNIVIAQEPTSVQLQRSASGSTSVQVTEPIPVATKEPTSVHVETSKSLRSVPMIEPLVTKWRAPPVPVMQMPVLQSAHPALEKENIVLYHTSEMEMPFYHLVMVTQPFPQDLTSNMANIPSTLTSWRQIPYGPVSWTSNIINCFADIKTCLFGSVCPCIMPCCHSTQFDETCFLGF</sequence>
<dbReference type="PaxDb" id="8355-A0A1L8FN95"/>
<evidence type="ECO:0000313" key="2">
    <source>
        <dbReference type="RefSeq" id="XP_018080113.1"/>
    </source>
</evidence>
<proteinExistence type="predicted"/>
<dbReference type="Bgee" id="734618">
    <property type="expression patterns" value="Expressed in egg cell and 5 other cell types or tissues"/>
</dbReference>